<accession>A0A0J6ZQI2</accession>
<dbReference type="RefSeq" id="WP_048513560.1">
    <property type="nucleotide sequence ID" value="NZ_LEKT01000008.1"/>
</dbReference>
<reference evidence="1 2" key="1">
    <citation type="submission" date="2015-06" db="EMBL/GenBank/DDBJ databases">
        <title>Draft genome sequence of beer spoilage bacterium Megasphaera cerevisiae type strain 20462.</title>
        <authorList>
            <person name="Kutumbaka K."/>
            <person name="Pasmowitz J."/>
            <person name="Mategko J."/>
            <person name="Reyes D."/>
            <person name="Friedrich A."/>
            <person name="Han S."/>
            <person name="Martens-Habbena W."/>
            <person name="Neal-McKinney J."/>
            <person name="Janagama H.K."/>
            <person name="Nadala C."/>
            <person name="Samadpour M."/>
        </authorList>
    </citation>
    <scope>NUCLEOTIDE SEQUENCE [LARGE SCALE GENOMIC DNA]</scope>
    <source>
        <strain evidence="1 2">DSM 20462</strain>
    </source>
</reference>
<protein>
    <submittedName>
        <fullName evidence="1">Uncharacterized protein</fullName>
    </submittedName>
</protein>
<dbReference type="Proteomes" id="UP000036503">
    <property type="component" value="Unassembled WGS sequence"/>
</dbReference>
<organism evidence="1 2">
    <name type="scientific">Megasphaera cerevisiae DSM 20462</name>
    <dbReference type="NCBI Taxonomy" id="1122219"/>
    <lineage>
        <taxon>Bacteria</taxon>
        <taxon>Bacillati</taxon>
        <taxon>Bacillota</taxon>
        <taxon>Negativicutes</taxon>
        <taxon>Veillonellales</taxon>
        <taxon>Veillonellaceae</taxon>
        <taxon>Megasphaera</taxon>
    </lineage>
</organism>
<name>A0A0J6ZQI2_9FIRM</name>
<sequence length="109" mass="12364">MVPVSGDVVGEKNIYVTITNSCSIPIHVVHLGITMEDGIEGFCVCNILPKVLHESEYTIEKINIKSLPDVKKGNYIKNIYAFDVLKNKWHVKNKELEKINLEIDKIINN</sequence>
<evidence type="ECO:0000313" key="2">
    <source>
        <dbReference type="Proteomes" id="UP000036503"/>
    </source>
</evidence>
<dbReference type="PATRIC" id="fig|1122219.3.peg.3124"/>
<comment type="caution">
    <text evidence="1">The sequence shown here is derived from an EMBL/GenBank/DDBJ whole genome shotgun (WGS) entry which is preliminary data.</text>
</comment>
<dbReference type="AlphaFoldDB" id="A0A0J6ZQI2"/>
<proteinExistence type="predicted"/>
<keyword evidence="2" id="KW-1185">Reference proteome</keyword>
<dbReference type="EMBL" id="LEKT01000008">
    <property type="protein sequence ID" value="KMO87216.1"/>
    <property type="molecule type" value="Genomic_DNA"/>
</dbReference>
<gene>
    <name evidence="1" type="ORF">AB840_04095</name>
</gene>
<dbReference type="InParanoid" id="A0A0J6ZQI2"/>
<evidence type="ECO:0000313" key="1">
    <source>
        <dbReference type="EMBL" id="KMO87216.1"/>
    </source>
</evidence>